<protein>
    <submittedName>
        <fullName evidence="1">Uncharacterized protein</fullName>
    </submittedName>
</protein>
<dbReference type="Pfam" id="PF20648">
    <property type="entry name" value="DUF6809"/>
    <property type="match status" value="1"/>
</dbReference>
<comment type="caution">
    <text evidence="1">The sequence shown here is derived from an EMBL/GenBank/DDBJ whole genome shotgun (WGS) entry which is preliminary data.</text>
</comment>
<accession>A0A328UHX9</accession>
<gene>
    <name evidence="1" type="ORF">DPQ25_08540</name>
</gene>
<reference evidence="1 2" key="1">
    <citation type="submission" date="2018-06" db="EMBL/GenBank/DDBJ databases">
        <title>Noncontiguous genome sequence of Ruminococcaceae bacterium ASD2818.</title>
        <authorList>
            <person name="Chaplin A.V."/>
            <person name="Sokolova S.R."/>
            <person name="Kochetkova T.O."/>
            <person name="Goltsov A.Y."/>
            <person name="Trofimov D.Y."/>
            <person name="Efimov B.A."/>
        </authorList>
    </citation>
    <scope>NUCLEOTIDE SEQUENCE [LARGE SCALE GENOMIC DNA]</scope>
    <source>
        <strain evidence="1 2">ASD2818</strain>
    </source>
</reference>
<keyword evidence="2" id="KW-1185">Reference proteome</keyword>
<evidence type="ECO:0000313" key="1">
    <source>
        <dbReference type="EMBL" id="RAQ28824.1"/>
    </source>
</evidence>
<dbReference type="Proteomes" id="UP000249377">
    <property type="component" value="Unassembled WGS sequence"/>
</dbReference>
<dbReference type="AlphaFoldDB" id="A0A328UHX9"/>
<organism evidence="1 2">
    <name type="scientific">Hydrogeniiclostridium mannosilyticum</name>
    <dbReference type="NCBI Taxonomy" id="2764322"/>
    <lineage>
        <taxon>Bacteria</taxon>
        <taxon>Bacillati</taxon>
        <taxon>Bacillota</taxon>
        <taxon>Clostridia</taxon>
        <taxon>Eubacteriales</taxon>
        <taxon>Acutalibacteraceae</taxon>
        <taxon>Hydrogeniiclostridium</taxon>
    </lineage>
</organism>
<dbReference type="EMBL" id="QLYR01000004">
    <property type="protein sequence ID" value="RAQ28824.1"/>
    <property type="molecule type" value="Genomic_DNA"/>
</dbReference>
<evidence type="ECO:0000313" key="2">
    <source>
        <dbReference type="Proteomes" id="UP000249377"/>
    </source>
</evidence>
<name>A0A328UHX9_9FIRM</name>
<dbReference type="RefSeq" id="WP_112332745.1">
    <property type="nucleotide sequence ID" value="NZ_JADPHD010000011.1"/>
</dbReference>
<sequence length="96" mass="11083">MEVFEEIYQGAFRPDFEKRGKAYEAVSEKLREKIQAFSAGLTDDQWRLLDEIMTLSADLESLRAEELFRQGLQMGLRLGFSCREEEQPQAAPRPSP</sequence>
<proteinExistence type="predicted"/>
<dbReference type="InterPro" id="IPR049215">
    <property type="entry name" value="DUF6809"/>
</dbReference>